<name>A0ABT6RDM3_9BACT</name>
<sequence length="86" mass="9757">MKIEAIANIDNKIFDCSGDLEIHSVKGPQAYVTWTLCSGDILVASKSANYFVGRNYNELELIQKIVNGIENYRIGRRKIFNHVIVK</sequence>
<accession>A0ABT6RDM3</accession>
<dbReference type="EMBL" id="JASBRG010000007">
    <property type="protein sequence ID" value="MDI3320674.1"/>
    <property type="molecule type" value="Genomic_DNA"/>
</dbReference>
<comment type="caution">
    <text evidence="1">The sequence shown here is derived from an EMBL/GenBank/DDBJ whole genome shotgun (WGS) entry which is preliminary data.</text>
</comment>
<reference evidence="1 2" key="1">
    <citation type="submission" date="2023-05" db="EMBL/GenBank/DDBJ databases">
        <title>Genome sequence of Pinibacter sp. MAH-24.</title>
        <authorList>
            <person name="Huq M.A."/>
        </authorList>
    </citation>
    <scope>NUCLEOTIDE SEQUENCE [LARGE SCALE GENOMIC DNA]</scope>
    <source>
        <strain evidence="1 2">MAH-24</strain>
    </source>
</reference>
<organism evidence="1 2">
    <name type="scientific">Pinibacter soli</name>
    <dbReference type="NCBI Taxonomy" id="3044211"/>
    <lineage>
        <taxon>Bacteria</taxon>
        <taxon>Pseudomonadati</taxon>
        <taxon>Bacteroidota</taxon>
        <taxon>Chitinophagia</taxon>
        <taxon>Chitinophagales</taxon>
        <taxon>Chitinophagaceae</taxon>
        <taxon>Pinibacter</taxon>
    </lineage>
</organism>
<gene>
    <name evidence="1" type="ORF">QJ048_12860</name>
</gene>
<evidence type="ECO:0000313" key="2">
    <source>
        <dbReference type="Proteomes" id="UP001226434"/>
    </source>
</evidence>
<dbReference type="Proteomes" id="UP001226434">
    <property type="component" value="Unassembled WGS sequence"/>
</dbReference>
<dbReference type="RefSeq" id="WP_282334770.1">
    <property type="nucleotide sequence ID" value="NZ_JASBRG010000007.1"/>
</dbReference>
<keyword evidence="2" id="KW-1185">Reference proteome</keyword>
<protein>
    <submittedName>
        <fullName evidence="1">Uncharacterized protein</fullName>
    </submittedName>
</protein>
<evidence type="ECO:0000313" key="1">
    <source>
        <dbReference type="EMBL" id="MDI3320674.1"/>
    </source>
</evidence>
<proteinExistence type="predicted"/>